<dbReference type="Proteomes" id="UP000238924">
    <property type="component" value="Unassembled WGS sequence"/>
</dbReference>
<evidence type="ECO:0008006" key="3">
    <source>
        <dbReference type="Google" id="ProtNLM"/>
    </source>
</evidence>
<keyword evidence="2" id="KW-1185">Reference proteome</keyword>
<reference evidence="1 2" key="1">
    <citation type="submission" date="2014-04" db="EMBL/GenBank/DDBJ databases">
        <title>Whole genome sequence of 'Brachyspira hampsonii' D13-03603F2.</title>
        <authorList>
            <person name="Patterson A.H."/>
            <person name="Chaban B."/>
            <person name="Fernando C."/>
            <person name="Harding J.C."/>
            <person name="Hill J.E."/>
        </authorList>
    </citation>
    <scope>NUCLEOTIDE SEQUENCE [LARGE SCALE GENOMIC DNA]</scope>
    <source>
        <strain evidence="1 2">D13-03603F2</strain>
    </source>
</reference>
<organism evidence="1 2">
    <name type="scientific">Brachyspira murdochii</name>
    <dbReference type="NCBI Taxonomy" id="84378"/>
    <lineage>
        <taxon>Bacteria</taxon>
        <taxon>Pseudomonadati</taxon>
        <taxon>Spirochaetota</taxon>
        <taxon>Spirochaetia</taxon>
        <taxon>Brachyspirales</taxon>
        <taxon>Brachyspiraceae</taxon>
        <taxon>Brachyspira</taxon>
    </lineage>
</organism>
<comment type="caution">
    <text evidence="1">The sequence shown here is derived from an EMBL/GenBank/DDBJ whole genome shotgun (WGS) entry which is preliminary data.</text>
</comment>
<evidence type="ECO:0000313" key="2">
    <source>
        <dbReference type="Proteomes" id="UP000238924"/>
    </source>
</evidence>
<protein>
    <recommendedName>
        <fullName evidence="3">Mor transcription activator domain-containing protein</fullName>
    </recommendedName>
</protein>
<dbReference type="RefSeq" id="WP_014486575.1">
    <property type="nucleotide sequence ID" value="NZ_JJMJ01000224.1"/>
</dbReference>
<gene>
    <name evidence="1" type="ORF">DJ52_12350</name>
</gene>
<name>A0ABX5B4V4_9SPIR</name>
<accession>A0ABX5B4V4</accession>
<proteinExistence type="predicted"/>
<sequence length="156" mass="18328">MNNDFINSIKDSLLEAGISEELMIKTLRCFCRKYGGQKVYFSSSAESKRSNEIFNLIYDELDEENGKVEYGTSEKITRIFLENFYNISEYVPLEIKYFRKEIAAEILDEYNKSKDKNKTQFEICSKYNITFATFIKLKNQALKNIKIKSKPSKNLF</sequence>
<evidence type="ECO:0000313" key="1">
    <source>
        <dbReference type="EMBL" id="PPS21212.1"/>
    </source>
</evidence>
<dbReference type="GeneID" id="44968650"/>
<dbReference type="EMBL" id="JJMJ01000224">
    <property type="protein sequence ID" value="PPS21212.1"/>
    <property type="molecule type" value="Genomic_DNA"/>
</dbReference>